<dbReference type="AlphaFoldDB" id="A0A7C3V029"/>
<protein>
    <submittedName>
        <fullName evidence="2">Uncharacterized protein</fullName>
    </submittedName>
</protein>
<feature type="compositionally biased region" description="Basic residues" evidence="1">
    <location>
        <begin position="86"/>
        <end position="101"/>
    </location>
</feature>
<gene>
    <name evidence="2" type="ORF">ENW96_08655</name>
</gene>
<comment type="caution">
    <text evidence="2">The sequence shown here is derived from an EMBL/GenBank/DDBJ whole genome shotgun (WGS) entry which is preliminary data.</text>
</comment>
<accession>A0A7C3V029</accession>
<reference evidence="2" key="1">
    <citation type="journal article" date="2020" name="mSystems">
        <title>Genome- and Community-Level Interaction Insights into Carbon Utilization and Element Cycling Functions of Hydrothermarchaeota in Hydrothermal Sediment.</title>
        <authorList>
            <person name="Zhou Z."/>
            <person name="Liu Y."/>
            <person name="Xu W."/>
            <person name="Pan J."/>
            <person name="Luo Z.H."/>
            <person name="Li M."/>
        </authorList>
    </citation>
    <scope>NUCLEOTIDE SEQUENCE [LARGE SCALE GENOMIC DNA]</scope>
    <source>
        <strain evidence="2">SpSt-897</strain>
    </source>
</reference>
<organism evidence="2">
    <name type="scientific">Desulfobacca acetoxidans</name>
    <dbReference type="NCBI Taxonomy" id="60893"/>
    <lineage>
        <taxon>Bacteria</taxon>
        <taxon>Pseudomonadati</taxon>
        <taxon>Thermodesulfobacteriota</taxon>
        <taxon>Desulfobaccia</taxon>
        <taxon>Desulfobaccales</taxon>
        <taxon>Desulfobaccaceae</taxon>
        <taxon>Desulfobacca</taxon>
    </lineage>
</organism>
<name>A0A7C3V029_9BACT</name>
<feature type="compositionally biased region" description="Basic residues" evidence="1">
    <location>
        <begin position="56"/>
        <end position="66"/>
    </location>
</feature>
<proteinExistence type="predicted"/>
<sequence>MGLWLKCPNCQTANSLDLKSCIKCNASLENLPAAKRVYILGDVAPAAPKAAAPKAAPKKAPAKTKVKAAPEEVSLEVLASTEPPPRRARGPKGLKPKIRSS</sequence>
<evidence type="ECO:0000256" key="1">
    <source>
        <dbReference type="SAM" id="MobiDB-lite"/>
    </source>
</evidence>
<evidence type="ECO:0000313" key="2">
    <source>
        <dbReference type="EMBL" id="HGF34441.1"/>
    </source>
</evidence>
<feature type="region of interest" description="Disordered" evidence="1">
    <location>
        <begin position="49"/>
        <end position="101"/>
    </location>
</feature>
<dbReference type="EMBL" id="DTMF01000211">
    <property type="protein sequence ID" value="HGF34441.1"/>
    <property type="molecule type" value="Genomic_DNA"/>
</dbReference>